<accession>A0AAD4Q3D5</accession>
<dbReference type="AlphaFoldDB" id="A0AAD4Q3D5"/>
<organism evidence="1 2">
    <name type="scientific">Talaromyces proteolyticus</name>
    <dbReference type="NCBI Taxonomy" id="1131652"/>
    <lineage>
        <taxon>Eukaryota</taxon>
        <taxon>Fungi</taxon>
        <taxon>Dikarya</taxon>
        <taxon>Ascomycota</taxon>
        <taxon>Pezizomycotina</taxon>
        <taxon>Eurotiomycetes</taxon>
        <taxon>Eurotiomycetidae</taxon>
        <taxon>Eurotiales</taxon>
        <taxon>Trichocomaceae</taxon>
        <taxon>Talaromyces</taxon>
        <taxon>Talaromyces sect. Bacilispori</taxon>
    </lineage>
</organism>
<name>A0AAD4Q3D5_9EURO</name>
<dbReference type="Proteomes" id="UP001201262">
    <property type="component" value="Unassembled WGS sequence"/>
</dbReference>
<proteinExistence type="predicted"/>
<evidence type="ECO:0000313" key="1">
    <source>
        <dbReference type="EMBL" id="KAH8701648.1"/>
    </source>
</evidence>
<dbReference type="RefSeq" id="XP_046075024.1">
    <property type="nucleotide sequence ID" value="XM_046213689.1"/>
</dbReference>
<protein>
    <submittedName>
        <fullName evidence="1">Uncharacterized protein</fullName>
    </submittedName>
</protein>
<sequence length="156" mass="17494">MAFEGAQTEIEKHIGELYRQSHIASAAQCVSAELRQQREPSAKKSSIPGYLVMVLLQETLGRFSSQSRASEPYSTASQARAHEESLRPFVIGDEGPGLLKSCRSWVVEDEVVSRLNDWMTNDTRSGTLWVSSEYEMLLQFNDDDEELDIEMGGSFV</sequence>
<dbReference type="GeneID" id="70243976"/>
<dbReference type="EMBL" id="JAJTJA010000003">
    <property type="protein sequence ID" value="KAH8701648.1"/>
    <property type="molecule type" value="Genomic_DNA"/>
</dbReference>
<gene>
    <name evidence="1" type="ORF">BGW36DRAFT_355802</name>
</gene>
<comment type="caution">
    <text evidence="1">The sequence shown here is derived from an EMBL/GenBank/DDBJ whole genome shotgun (WGS) entry which is preliminary data.</text>
</comment>
<keyword evidence="2" id="KW-1185">Reference proteome</keyword>
<evidence type="ECO:0000313" key="2">
    <source>
        <dbReference type="Proteomes" id="UP001201262"/>
    </source>
</evidence>
<reference evidence="1" key="1">
    <citation type="submission" date="2021-12" db="EMBL/GenBank/DDBJ databases">
        <title>Convergent genome expansion in fungi linked to evolution of root-endophyte symbiosis.</title>
        <authorList>
            <consortium name="DOE Joint Genome Institute"/>
            <person name="Ke Y.-H."/>
            <person name="Bonito G."/>
            <person name="Liao H.-L."/>
            <person name="Looney B."/>
            <person name="Rojas-Flechas A."/>
            <person name="Nash J."/>
            <person name="Hameed K."/>
            <person name="Schadt C."/>
            <person name="Martin F."/>
            <person name="Crous P.W."/>
            <person name="Miettinen O."/>
            <person name="Magnuson J.K."/>
            <person name="Labbe J."/>
            <person name="Jacobson D."/>
            <person name="Doktycz M.J."/>
            <person name="Veneault-Fourrey C."/>
            <person name="Kuo A."/>
            <person name="Mondo S."/>
            <person name="Calhoun S."/>
            <person name="Riley R."/>
            <person name="Ohm R."/>
            <person name="LaButti K."/>
            <person name="Andreopoulos B."/>
            <person name="Pangilinan J."/>
            <person name="Nolan M."/>
            <person name="Tritt A."/>
            <person name="Clum A."/>
            <person name="Lipzen A."/>
            <person name="Daum C."/>
            <person name="Barry K."/>
            <person name="Grigoriev I.V."/>
            <person name="Vilgalys R."/>
        </authorList>
    </citation>
    <scope>NUCLEOTIDE SEQUENCE</scope>
    <source>
        <strain evidence="1">PMI_201</strain>
    </source>
</reference>